<evidence type="ECO:0000256" key="2">
    <source>
        <dbReference type="ARBA" id="ARBA00023002"/>
    </source>
</evidence>
<dbReference type="PIRSF" id="PIRSF000126">
    <property type="entry name" value="11-beta-HSD1"/>
    <property type="match status" value="1"/>
</dbReference>
<evidence type="ECO:0000256" key="1">
    <source>
        <dbReference type="ARBA" id="ARBA00006484"/>
    </source>
</evidence>
<dbReference type="PRINTS" id="PR00081">
    <property type="entry name" value="GDHRDH"/>
</dbReference>
<evidence type="ECO:0000313" key="4">
    <source>
        <dbReference type="EMBL" id="ORU98993.1"/>
    </source>
</evidence>
<dbReference type="STRING" id="1793.AWC04_17905"/>
<sequence>MSLPTPTPGNRAVVTGASSGIGAALAEGLARRGYSLILVARRADRLRTLADRLSAAHGVTVEVRGCDLGDRDQRRQLADELASRDIAILCNNAGFASYGDLAQLDPEREADQVELNSVAVHHLTLAVLPGMVQRNAGAILITGSTAGNQPGPGNATYAATKAFANTFAESLRTELSGTGVGCTLLAPGPVRTEFGDVAELSNLDKLLPDALWVTAEDAAEAALAGLAKGKRRVVPGAFAKAQTVSGQYTPRAVIGPVLRAVYRKIT</sequence>
<dbReference type="InterPro" id="IPR057326">
    <property type="entry name" value="KR_dom"/>
</dbReference>
<dbReference type="PROSITE" id="PS00061">
    <property type="entry name" value="ADH_SHORT"/>
    <property type="match status" value="1"/>
</dbReference>
<organism evidence="4 5">
    <name type="scientific">Mycolicibacterium fallax</name>
    <name type="common">Mycobacterium fallax</name>
    <dbReference type="NCBI Taxonomy" id="1793"/>
    <lineage>
        <taxon>Bacteria</taxon>
        <taxon>Bacillati</taxon>
        <taxon>Actinomycetota</taxon>
        <taxon>Actinomycetes</taxon>
        <taxon>Mycobacteriales</taxon>
        <taxon>Mycobacteriaceae</taxon>
        <taxon>Mycolicibacterium</taxon>
    </lineage>
</organism>
<dbReference type="SMART" id="SM00822">
    <property type="entry name" value="PKS_KR"/>
    <property type="match status" value="1"/>
</dbReference>
<comment type="similarity">
    <text evidence="1">Belongs to the short-chain dehydrogenases/reductases (SDR) family.</text>
</comment>
<dbReference type="Gene3D" id="3.40.50.720">
    <property type="entry name" value="NAD(P)-binding Rossmann-like Domain"/>
    <property type="match status" value="1"/>
</dbReference>
<accession>A0A1X1R3T9</accession>
<dbReference type="InterPro" id="IPR020904">
    <property type="entry name" value="Sc_DH/Rdtase_CS"/>
</dbReference>
<dbReference type="AlphaFoldDB" id="A0A1X1R3T9"/>
<evidence type="ECO:0000259" key="3">
    <source>
        <dbReference type="SMART" id="SM00822"/>
    </source>
</evidence>
<name>A0A1X1R3T9_MYCFA</name>
<comment type="caution">
    <text evidence="4">The sequence shown here is derived from an EMBL/GenBank/DDBJ whole genome shotgun (WGS) entry which is preliminary data.</text>
</comment>
<dbReference type="EMBL" id="LQOJ01000054">
    <property type="protein sequence ID" value="ORU98993.1"/>
    <property type="molecule type" value="Genomic_DNA"/>
</dbReference>
<dbReference type="GO" id="GO:0016020">
    <property type="term" value="C:membrane"/>
    <property type="evidence" value="ECO:0007669"/>
    <property type="project" value="TreeGrafter"/>
</dbReference>
<proteinExistence type="inferred from homology"/>
<dbReference type="InterPro" id="IPR002347">
    <property type="entry name" value="SDR_fam"/>
</dbReference>
<dbReference type="PANTHER" id="PTHR44196:SF2">
    <property type="entry name" value="SHORT-CHAIN DEHYDROGENASE-RELATED"/>
    <property type="match status" value="1"/>
</dbReference>
<feature type="domain" description="Ketoreductase" evidence="3">
    <location>
        <begin position="12"/>
        <end position="193"/>
    </location>
</feature>
<dbReference type="SUPFAM" id="SSF51735">
    <property type="entry name" value="NAD(P)-binding Rossmann-fold domains"/>
    <property type="match status" value="1"/>
</dbReference>
<dbReference type="InterPro" id="IPR036291">
    <property type="entry name" value="NAD(P)-bd_dom_sf"/>
</dbReference>
<keyword evidence="5" id="KW-1185">Reference proteome</keyword>
<reference evidence="4 5" key="1">
    <citation type="submission" date="2016-01" db="EMBL/GenBank/DDBJ databases">
        <title>The new phylogeny of the genus Mycobacterium.</title>
        <authorList>
            <person name="Tarcisio F."/>
            <person name="Conor M."/>
            <person name="Antonella G."/>
            <person name="Elisabetta G."/>
            <person name="Giulia F.S."/>
            <person name="Sara T."/>
            <person name="Anna F."/>
            <person name="Clotilde B."/>
            <person name="Roberto B."/>
            <person name="Veronica D.S."/>
            <person name="Fabio R."/>
            <person name="Monica P."/>
            <person name="Olivier J."/>
            <person name="Enrico T."/>
            <person name="Nicola S."/>
        </authorList>
    </citation>
    <scope>NUCLEOTIDE SEQUENCE [LARGE SCALE GENOMIC DNA]</scope>
    <source>
        <strain evidence="4 5">DSM 44179</strain>
    </source>
</reference>
<protein>
    <submittedName>
        <fullName evidence="4">Ketoacyl reductase</fullName>
    </submittedName>
</protein>
<evidence type="ECO:0000313" key="5">
    <source>
        <dbReference type="Proteomes" id="UP000193484"/>
    </source>
</evidence>
<gene>
    <name evidence="4" type="ORF">AWC04_17905</name>
</gene>
<dbReference type="RefSeq" id="WP_085099817.1">
    <property type="nucleotide sequence ID" value="NZ_AP022603.1"/>
</dbReference>
<dbReference type="Proteomes" id="UP000193484">
    <property type="component" value="Unassembled WGS sequence"/>
</dbReference>
<dbReference type="Pfam" id="PF00106">
    <property type="entry name" value="adh_short"/>
    <property type="match status" value="1"/>
</dbReference>
<dbReference type="OrthoDB" id="9797538at2"/>
<keyword evidence="2" id="KW-0560">Oxidoreductase</keyword>
<dbReference type="PANTHER" id="PTHR44196">
    <property type="entry name" value="DEHYDROGENASE/REDUCTASE SDR FAMILY MEMBER 7B"/>
    <property type="match status" value="1"/>
</dbReference>
<dbReference type="GO" id="GO:0016491">
    <property type="term" value="F:oxidoreductase activity"/>
    <property type="evidence" value="ECO:0007669"/>
    <property type="project" value="UniProtKB-KW"/>
</dbReference>